<keyword evidence="1" id="KW-0812">Transmembrane</keyword>
<keyword evidence="3" id="KW-1185">Reference proteome</keyword>
<dbReference type="AlphaFoldDB" id="V6IYW0"/>
<evidence type="ECO:0000313" key="2">
    <source>
        <dbReference type="EMBL" id="EST11971.1"/>
    </source>
</evidence>
<feature type="transmembrane region" description="Helical" evidence="1">
    <location>
        <begin position="20"/>
        <end position="47"/>
    </location>
</feature>
<dbReference type="Proteomes" id="UP000018296">
    <property type="component" value="Unassembled WGS sequence"/>
</dbReference>
<feature type="transmembrane region" description="Helical" evidence="1">
    <location>
        <begin position="105"/>
        <end position="127"/>
    </location>
</feature>
<dbReference type="PATRIC" id="fig|1395513.3.peg.1861"/>
<dbReference type="RefSeq" id="WP_023510103.1">
    <property type="nucleotide sequence ID" value="NZ_AWTC01000008.1"/>
</dbReference>
<protein>
    <submittedName>
        <fullName evidence="2">Uncharacterized protein</fullName>
    </submittedName>
</protein>
<reference evidence="2 3" key="1">
    <citation type="journal article" date="2013" name="Genome Announc.">
        <title>Genome Sequence of Sporolactobacillus laevolacticus DSM442, an Efficient Polymer-Grade D-Lactate Producer from Agricultural Waste Cottonseed as a Nitrogen Source.</title>
        <authorList>
            <person name="Wang H."/>
            <person name="Wang L."/>
            <person name="Ju J."/>
            <person name="Yu B."/>
            <person name="Ma Y."/>
        </authorList>
    </citation>
    <scope>NUCLEOTIDE SEQUENCE [LARGE SCALE GENOMIC DNA]</scope>
    <source>
        <strain evidence="2 3">DSM 442</strain>
    </source>
</reference>
<gene>
    <name evidence="2" type="ORF">P343_09220</name>
</gene>
<dbReference type="EMBL" id="AWTC01000008">
    <property type="protein sequence ID" value="EST11971.1"/>
    <property type="molecule type" value="Genomic_DNA"/>
</dbReference>
<dbReference type="STRING" id="1395513.P343_09220"/>
<proteinExistence type="predicted"/>
<sequence length="160" mass="17926">MLSVPFLLHDVISPIFMFYFFPPLLGLAAAANLLIDTLVFFLAIKFFSIHIAWRKALRMLVALWLIGLVADIGGSLFLTLIGTISLKTKTILIDYYSIYSSPVSILFFAAAVVLSGFIIYWLDLIYLKGHLSKKQAARIALIFALLAAPYSFLIPTSWIY</sequence>
<dbReference type="OrthoDB" id="2085510at2"/>
<evidence type="ECO:0000313" key="3">
    <source>
        <dbReference type="Proteomes" id="UP000018296"/>
    </source>
</evidence>
<comment type="caution">
    <text evidence="2">The sequence shown here is derived from an EMBL/GenBank/DDBJ whole genome shotgun (WGS) entry which is preliminary data.</text>
</comment>
<dbReference type="eggNOG" id="ENOG5032WY7">
    <property type="taxonomic scope" value="Bacteria"/>
</dbReference>
<accession>V6IYW0</accession>
<keyword evidence="1" id="KW-0472">Membrane</keyword>
<keyword evidence="1" id="KW-1133">Transmembrane helix</keyword>
<feature type="transmembrane region" description="Helical" evidence="1">
    <location>
        <begin position="139"/>
        <end position="159"/>
    </location>
</feature>
<name>V6IYW0_9BACL</name>
<feature type="transmembrane region" description="Helical" evidence="1">
    <location>
        <begin position="59"/>
        <end position="85"/>
    </location>
</feature>
<evidence type="ECO:0000256" key="1">
    <source>
        <dbReference type="SAM" id="Phobius"/>
    </source>
</evidence>
<organism evidence="2 3">
    <name type="scientific">Sporolactobacillus laevolacticus DSM 442</name>
    <dbReference type="NCBI Taxonomy" id="1395513"/>
    <lineage>
        <taxon>Bacteria</taxon>
        <taxon>Bacillati</taxon>
        <taxon>Bacillota</taxon>
        <taxon>Bacilli</taxon>
        <taxon>Bacillales</taxon>
        <taxon>Sporolactobacillaceae</taxon>
        <taxon>Sporolactobacillus</taxon>
    </lineage>
</organism>